<sequence>MTPTVAPRAGRVAAVGVVACAALHVPLLLMHGGDSVALAILMGIAVAGCLSCAPHLARRPTIRTWAVCGLLSGAMVAVHLALLMSSASPMRGGHPGHAIPTTLAPVSHVGHDSGWAVALFWAATTIAVAQVLTAATVVRRAGRIRLQPSAIS</sequence>
<gene>
    <name evidence="2" type="ORF">DDQ50_14520</name>
</gene>
<keyword evidence="1" id="KW-1133">Transmembrane helix</keyword>
<accession>A0A2V1HRD3</accession>
<reference evidence="2 3" key="1">
    <citation type="submission" date="2018-05" db="EMBL/GenBank/DDBJ databases">
        <title>Amnibacterium sp. M8JJ-5, whole genome shotgun sequence.</title>
        <authorList>
            <person name="Tuo L."/>
        </authorList>
    </citation>
    <scope>NUCLEOTIDE SEQUENCE [LARGE SCALE GENOMIC DNA]</scope>
    <source>
        <strain evidence="2 3">M8JJ-5</strain>
    </source>
</reference>
<keyword evidence="1" id="KW-0472">Membrane</keyword>
<feature type="transmembrane region" description="Helical" evidence="1">
    <location>
        <begin position="36"/>
        <end position="57"/>
    </location>
</feature>
<dbReference type="Proteomes" id="UP000244893">
    <property type="component" value="Unassembled WGS sequence"/>
</dbReference>
<protein>
    <submittedName>
        <fullName evidence="2">Uncharacterized protein</fullName>
    </submittedName>
</protein>
<dbReference type="RefSeq" id="WP_116757515.1">
    <property type="nucleotide sequence ID" value="NZ_JBHUEX010000001.1"/>
</dbReference>
<feature type="transmembrane region" description="Helical" evidence="1">
    <location>
        <begin position="64"/>
        <end position="84"/>
    </location>
</feature>
<name>A0A2V1HRD3_9MICO</name>
<dbReference type="OrthoDB" id="4967011at2"/>
<evidence type="ECO:0000256" key="1">
    <source>
        <dbReference type="SAM" id="Phobius"/>
    </source>
</evidence>
<feature type="transmembrane region" description="Helical" evidence="1">
    <location>
        <begin position="115"/>
        <end position="138"/>
    </location>
</feature>
<comment type="caution">
    <text evidence="2">The sequence shown here is derived from an EMBL/GenBank/DDBJ whole genome shotgun (WGS) entry which is preliminary data.</text>
</comment>
<keyword evidence="3" id="KW-1185">Reference proteome</keyword>
<feature type="transmembrane region" description="Helical" evidence="1">
    <location>
        <begin position="12"/>
        <end position="30"/>
    </location>
</feature>
<organism evidence="2 3">
    <name type="scientific">Amnibacterium flavum</name>
    <dbReference type="NCBI Taxonomy" id="2173173"/>
    <lineage>
        <taxon>Bacteria</taxon>
        <taxon>Bacillati</taxon>
        <taxon>Actinomycetota</taxon>
        <taxon>Actinomycetes</taxon>
        <taxon>Micrococcales</taxon>
        <taxon>Microbacteriaceae</taxon>
        <taxon>Amnibacterium</taxon>
    </lineage>
</organism>
<evidence type="ECO:0000313" key="3">
    <source>
        <dbReference type="Proteomes" id="UP000244893"/>
    </source>
</evidence>
<evidence type="ECO:0000313" key="2">
    <source>
        <dbReference type="EMBL" id="PVZ93530.1"/>
    </source>
</evidence>
<proteinExistence type="predicted"/>
<keyword evidence="1" id="KW-0812">Transmembrane</keyword>
<dbReference type="EMBL" id="QEOP01000003">
    <property type="protein sequence ID" value="PVZ93530.1"/>
    <property type="molecule type" value="Genomic_DNA"/>
</dbReference>
<dbReference type="AlphaFoldDB" id="A0A2V1HRD3"/>